<dbReference type="Pfam" id="PF07690">
    <property type="entry name" value="MFS_1"/>
    <property type="match status" value="1"/>
</dbReference>
<gene>
    <name evidence="2" type="ORF">SVUK_LOCUS19499</name>
</gene>
<dbReference type="Proteomes" id="UP000270094">
    <property type="component" value="Unassembled WGS sequence"/>
</dbReference>
<organism evidence="2 3">
    <name type="scientific">Strongylus vulgaris</name>
    <name type="common">Blood worm</name>
    <dbReference type="NCBI Taxonomy" id="40348"/>
    <lineage>
        <taxon>Eukaryota</taxon>
        <taxon>Metazoa</taxon>
        <taxon>Ecdysozoa</taxon>
        <taxon>Nematoda</taxon>
        <taxon>Chromadorea</taxon>
        <taxon>Rhabditida</taxon>
        <taxon>Rhabditina</taxon>
        <taxon>Rhabditomorpha</taxon>
        <taxon>Strongyloidea</taxon>
        <taxon>Strongylidae</taxon>
        <taxon>Strongylus</taxon>
    </lineage>
</organism>
<dbReference type="InterPro" id="IPR011701">
    <property type="entry name" value="MFS"/>
</dbReference>
<keyword evidence="3" id="KW-1185">Reference proteome</keyword>
<feature type="transmembrane region" description="Helical" evidence="1">
    <location>
        <begin position="20"/>
        <end position="46"/>
    </location>
</feature>
<evidence type="ECO:0000256" key="1">
    <source>
        <dbReference type="SAM" id="Phobius"/>
    </source>
</evidence>
<dbReference type="OrthoDB" id="2985014at2759"/>
<feature type="transmembrane region" description="Helical" evidence="1">
    <location>
        <begin position="77"/>
        <end position="98"/>
    </location>
</feature>
<accession>A0A3P7JFQ0</accession>
<dbReference type="PANTHER" id="PTHR45757:SF12">
    <property type="entry name" value="MAJOR FACILITATOR SUPERFAMILY (MFS) PROFILE DOMAIN-CONTAINING PROTEIN"/>
    <property type="match status" value="1"/>
</dbReference>
<dbReference type="Gene3D" id="1.20.1250.20">
    <property type="entry name" value="MFS general substrate transporter like domains"/>
    <property type="match status" value="1"/>
</dbReference>
<feature type="transmembrane region" description="Helical" evidence="1">
    <location>
        <begin position="142"/>
        <end position="162"/>
    </location>
</feature>
<reference evidence="2 3" key="1">
    <citation type="submission" date="2018-11" db="EMBL/GenBank/DDBJ databases">
        <authorList>
            <consortium name="Pathogen Informatics"/>
        </authorList>
    </citation>
    <scope>NUCLEOTIDE SEQUENCE [LARGE SCALE GENOMIC DNA]</scope>
</reference>
<keyword evidence="1" id="KW-1133">Transmembrane helix</keyword>
<protein>
    <recommendedName>
        <fullName evidence="4">Major facilitator superfamily (MFS) profile domain-containing protein</fullName>
    </recommendedName>
</protein>
<dbReference type="EMBL" id="UYYB01130637">
    <property type="protein sequence ID" value="VDM84501.1"/>
    <property type="molecule type" value="Genomic_DNA"/>
</dbReference>
<evidence type="ECO:0008006" key="4">
    <source>
        <dbReference type="Google" id="ProtNLM"/>
    </source>
</evidence>
<keyword evidence="1" id="KW-0812">Transmembrane</keyword>
<dbReference type="AlphaFoldDB" id="A0A3P7JFQ0"/>
<sequence>MRTINASLQIQLKFGSRSIVTFFGFFSALCTALIPLCAHLGFYWMVVMRFLQVELHLIRKISFLTYLNGRISLPGPIRYEFALIGTGLSTGFTLIGIITRQWSMQKQSAFFIAFLTCFFQIGPIFTMPVAGALCTSSLGWSWVYYLHAFITVILFALFQYFYREQPDYHSFVSAKELDRIKRGKGDTAKKEPVPVKVGAKKYVFPFFSAFDQSQPVEQLSEGGANNFSQSQLFQAIITSNAIIAVWISALGNFMGIQVTMQFSPTYLNK</sequence>
<dbReference type="GO" id="GO:0016020">
    <property type="term" value="C:membrane"/>
    <property type="evidence" value="ECO:0007669"/>
    <property type="project" value="TreeGrafter"/>
</dbReference>
<keyword evidence="1" id="KW-0472">Membrane</keyword>
<evidence type="ECO:0000313" key="3">
    <source>
        <dbReference type="Proteomes" id="UP000270094"/>
    </source>
</evidence>
<dbReference type="PANTHER" id="PTHR45757">
    <property type="entry name" value="PROTEIN CBG23364-RELATED"/>
    <property type="match status" value="1"/>
</dbReference>
<dbReference type="SUPFAM" id="SSF103473">
    <property type="entry name" value="MFS general substrate transporter"/>
    <property type="match status" value="1"/>
</dbReference>
<dbReference type="InterPro" id="IPR036259">
    <property type="entry name" value="MFS_trans_sf"/>
</dbReference>
<proteinExistence type="predicted"/>
<evidence type="ECO:0000313" key="2">
    <source>
        <dbReference type="EMBL" id="VDM84501.1"/>
    </source>
</evidence>
<dbReference type="GO" id="GO:0022857">
    <property type="term" value="F:transmembrane transporter activity"/>
    <property type="evidence" value="ECO:0007669"/>
    <property type="project" value="InterPro"/>
</dbReference>
<name>A0A3P7JFQ0_STRVU</name>
<feature type="transmembrane region" description="Helical" evidence="1">
    <location>
        <begin position="110"/>
        <end position="130"/>
    </location>
</feature>
<feature type="non-terminal residue" evidence="2">
    <location>
        <position position="269"/>
    </location>
</feature>